<dbReference type="InterPro" id="IPR002915">
    <property type="entry name" value="DeoC/FbaB/LacD_aldolase"/>
</dbReference>
<evidence type="ECO:0000313" key="3">
    <source>
        <dbReference type="EMBL" id="OHA77062.1"/>
    </source>
</evidence>
<dbReference type="InterPro" id="IPR013785">
    <property type="entry name" value="Aldolase_TIM"/>
</dbReference>
<accession>A0A1G2RXN2</accession>
<comment type="similarity">
    <text evidence="1">Belongs to the aldolase LacD family.</text>
</comment>
<dbReference type="SUPFAM" id="SSF51569">
    <property type="entry name" value="Aldolase"/>
    <property type="match status" value="1"/>
</dbReference>
<sequence>MDTSIFARQGKYLMLALDHRGSLKKLLNPGDPGAVQDVQVIGLKERILRSLKDQFSGVLLDPIFGLPAYKKALGEQDGTPYILSLEESGYEEREGDRYSKLQYEAKQLKEWGASGTKLLLYFDPQGKSAEHQIDVAKTALEASRGQNIPLFLEVVTYGKTRDSASAGEATLQAMRMLLARGVKPDVWKLEFPGSAELAKEITELAADTPWILLTRGVSFEQFAKELQTSVENGARGFLAGRAVWQEVMEFRGEEQEKFLNETVPSRFRKISQIAFRV</sequence>
<evidence type="ECO:0008006" key="5">
    <source>
        <dbReference type="Google" id="ProtNLM"/>
    </source>
</evidence>
<evidence type="ECO:0000313" key="4">
    <source>
        <dbReference type="Proteomes" id="UP000178222"/>
    </source>
</evidence>
<gene>
    <name evidence="3" type="ORF">A3J30_01990</name>
</gene>
<comment type="caution">
    <text evidence="3">The sequence shown here is derived from an EMBL/GenBank/DDBJ whole genome shotgun (WGS) entry which is preliminary data.</text>
</comment>
<dbReference type="InterPro" id="IPR050552">
    <property type="entry name" value="LacD_aldolase"/>
</dbReference>
<organism evidence="3 4">
    <name type="scientific">Candidatus Wildermuthbacteria bacterium RIFCSPLOWO2_02_FULL_47_9c</name>
    <dbReference type="NCBI Taxonomy" id="1802466"/>
    <lineage>
        <taxon>Bacteria</taxon>
        <taxon>Candidatus Wildermuthiibacteriota</taxon>
    </lineage>
</organism>
<protein>
    <recommendedName>
        <fullName evidence="5">DUF2090 domain-containing protein</fullName>
    </recommendedName>
</protein>
<evidence type="ECO:0000256" key="1">
    <source>
        <dbReference type="ARBA" id="ARBA00008679"/>
    </source>
</evidence>
<dbReference type="Gene3D" id="3.20.20.70">
    <property type="entry name" value="Aldolase class I"/>
    <property type="match status" value="1"/>
</dbReference>
<reference evidence="3 4" key="1">
    <citation type="journal article" date="2016" name="Nat. Commun.">
        <title>Thousands of microbial genomes shed light on interconnected biogeochemical processes in an aquifer system.</title>
        <authorList>
            <person name="Anantharaman K."/>
            <person name="Brown C.T."/>
            <person name="Hug L.A."/>
            <person name="Sharon I."/>
            <person name="Castelle C.J."/>
            <person name="Probst A.J."/>
            <person name="Thomas B.C."/>
            <person name="Singh A."/>
            <person name="Wilkins M.J."/>
            <person name="Karaoz U."/>
            <person name="Brodie E.L."/>
            <person name="Williams K.H."/>
            <person name="Hubbard S.S."/>
            <person name="Banfield J.F."/>
        </authorList>
    </citation>
    <scope>NUCLEOTIDE SEQUENCE [LARGE SCALE GENOMIC DNA]</scope>
</reference>
<dbReference type="AlphaFoldDB" id="A0A1G2RXN2"/>
<proteinExistence type="inferred from homology"/>
<dbReference type="GO" id="GO:1902777">
    <property type="term" value="P:6-sulfoquinovose(1-) catabolic process"/>
    <property type="evidence" value="ECO:0007669"/>
    <property type="project" value="TreeGrafter"/>
</dbReference>
<dbReference type="PANTHER" id="PTHR39340:SF1">
    <property type="entry name" value="SULFOFRUCTOSEPHOSPHATE ALDOLASE"/>
    <property type="match status" value="1"/>
</dbReference>
<dbReference type="PANTHER" id="PTHR39340">
    <property type="entry name" value="SULFOFRUCTOSEPHOSPHATE ALDOLASE"/>
    <property type="match status" value="1"/>
</dbReference>
<dbReference type="Proteomes" id="UP000178222">
    <property type="component" value="Unassembled WGS sequence"/>
</dbReference>
<dbReference type="Pfam" id="PF01791">
    <property type="entry name" value="DeoC"/>
    <property type="match status" value="1"/>
</dbReference>
<dbReference type="EMBL" id="MHUL01000017">
    <property type="protein sequence ID" value="OHA77062.1"/>
    <property type="molecule type" value="Genomic_DNA"/>
</dbReference>
<evidence type="ECO:0000256" key="2">
    <source>
        <dbReference type="ARBA" id="ARBA00023239"/>
    </source>
</evidence>
<dbReference type="GO" id="GO:0061595">
    <property type="term" value="F:6-deoxy-6-sulfofructose-1-phosphate aldolase activity"/>
    <property type="evidence" value="ECO:0007669"/>
    <property type="project" value="TreeGrafter"/>
</dbReference>
<keyword evidence="2" id="KW-0456">Lyase</keyword>
<name>A0A1G2RXN2_9BACT</name>